<dbReference type="Pfam" id="PF04377">
    <property type="entry name" value="ATE_C"/>
    <property type="match status" value="1"/>
</dbReference>
<dbReference type="InterPro" id="IPR007472">
    <property type="entry name" value="N-end_Aminoacyl_Trfase_C"/>
</dbReference>
<proteinExistence type="predicted"/>
<keyword evidence="3" id="KW-1185">Reference proteome</keyword>
<evidence type="ECO:0000313" key="2">
    <source>
        <dbReference type="EMBL" id="TXF88417.1"/>
    </source>
</evidence>
<dbReference type="PANTHER" id="PTHR21367">
    <property type="entry name" value="ARGININE-TRNA-PROTEIN TRANSFERASE 1"/>
    <property type="match status" value="1"/>
</dbReference>
<dbReference type="EMBL" id="VOXD01000023">
    <property type="protein sequence ID" value="TXF88417.1"/>
    <property type="molecule type" value="Genomic_DNA"/>
</dbReference>
<protein>
    <submittedName>
        <fullName evidence="2">GNAT family N-acetyltransferase</fullName>
    </submittedName>
</protein>
<dbReference type="Proteomes" id="UP000321907">
    <property type="component" value="Unassembled WGS sequence"/>
</dbReference>
<evidence type="ECO:0000259" key="1">
    <source>
        <dbReference type="Pfam" id="PF04377"/>
    </source>
</evidence>
<organism evidence="2 3">
    <name type="scientific">Neolewinella aurantiaca</name>
    <dbReference type="NCBI Taxonomy" id="2602767"/>
    <lineage>
        <taxon>Bacteria</taxon>
        <taxon>Pseudomonadati</taxon>
        <taxon>Bacteroidota</taxon>
        <taxon>Saprospiria</taxon>
        <taxon>Saprospirales</taxon>
        <taxon>Lewinellaceae</taxon>
        <taxon>Neolewinella</taxon>
    </lineage>
</organism>
<dbReference type="InterPro" id="IPR030700">
    <property type="entry name" value="N-end_Aminoacyl_Trfase"/>
</dbReference>
<dbReference type="PANTHER" id="PTHR21367:SF1">
    <property type="entry name" value="ARGINYL-TRNA--PROTEIN TRANSFERASE 1"/>
    <property type="match status" value="1"/>
</dbReference>
<reference evidence="2 3" key="1">
    <citation type="submission" date="2019-08" db="EMBL/GenBank/DDBJ databases">
        <title>Lewinella sp. strain SSH13 Genome sequencing and assembly.</title>
        <authorList>
            <person name="Kim I."/>
        </authorList>
    </citation>
    <scope>NUCLEOTIDE SEQUENCE [LARGE SCALE GENOMIC DNA]</scope>
    <source>
        <strain evidence="2 3">SSH13</strain>
    </source>
</reference>
<dbReference type="OrthoDB" id="9782022at2"/>
<sequence length="372" mass="42691">MQRKHWLKGQNSYLYVPKIISWLATSIHHPKSPIAPEQLDAYLSKGWRPAGQGIYTAEFLRADDEQIYGCIQLRLPLTGFSFKKRHRKLLNRNGKRFRHTVDRATTPDAELEALNQRYLALHPEKTRETLDHHVIGEHRIKALDTRIIRIYDGDKLIAFSYFDLGRKTAYSKAGIYDPDYAAHSLGIYTMVLEIQWLQNNGVLFYHPGYVAPRYPIFNYKMQFGQMEFFQLSTGSWLPYDDQHPEDPYDLIEAALTQVQSALAGNGLTGRLVEYPSYTACYHYQTSEMEMLDAALILYLAPTVYKTELIVTYTIADGIYRIVEIRDSGLRDMNVKPFSNNGRARFMLPAMVDEVLASSPSATEIAGLVRNFS</sequence>
<dbReference type="GO" id="GO:0004057">
    <property type="term" value="F:arginyl-tRNA--protein transferase activity"/>
    <property type="evidence" value="ECO:0007669"/>
    <property type="project" value="InterPro"/>
</dbReference>
<dbReference type="InterPro" id="IPR016181">
    <property type="entry name" value="Acyl_CoA_acyltransferase"/>
</dbReference>
<dbReference type="Gene3D" id="3.40.630.30">
    <property type="match status" value="1"/>
</dbReference>
<dbReference type="SUPFAM" id="SSF55729">
    <property type="entry name" value="Acyl-CoA N-acyltransferases (Nat)"/>
    <property type="match status" value="1"/>
</dbReference>
<dbReference type="AlphaFoldDB" id="A0A5C7FUD1"/>
<dbReference type="GO" id="GO:0005737">
    <property type="term" value="C:cytoplasm"/>
    <property type="evidence" value="ECO:0007669"/>
    <property type="project" value="TreeGrafter"/>
</dbReference>
<name>A0A5C7FUD1_9BACT</name>
<gene>
    <name evidence="2" type="ORF">FUA23_14870</name>
</gene>
<keyword evidence="2" id="KW-0808">Transferase</keyword>
<accession>A0A5C7FUD1</accession>
<evidence type="ECO:0000313" key="3">
    <source>
        <dbReference type="Proteomes" id="UP000321907"/>
    </source>
</evidence>
<comment type="caution">
    <text evidence="2">The sequence shown here is derived from an EMBL/GenBank/DDBJ whole genome shotgun (WGS) entry which is preliminary data.</text>
</comment>
<feature type="domain" description="N-end rule aminoacyl transferase C-terminal" evidence="1">
    <location>
        <begin position="130"/>
        <end position="228"/>
    </location>
</feature>